<protein>
    <submittedName>
        <fullName evidence="1">Uncharacterized protein</fullName>
    </submittedName>
</protein>
<evidence type="ECO:0000313" key="1">
    <source>
        <dbReference type="EMBL" id="RUR76003.1"/>
    </source>
</evidence>
<proteinExistence type="predicted"/>
<accession>A0A3S0ZH07</accession>
<sequence>MLPGQEIDLVGLEFLIRSFLEFFIFADSTYNIKISIFINKKPVKLKIALLILVKARVIT</sequence>
<name>A0A3S0ZH07_CHLFR</name>
<reference evidence="1 2" key="1">
    <citation type="journal article" date="2019" name="Genome Biol. Evol.">
        <title>Day and night: Metabolic profiles and evolutionary relationships of six axenic non-marine cyanobacteria.</title>
        <authorList>
            <person name="Will S.E."/>
            <person name="Henke P."/>
            <person name="Boedeker C."/>
            <person name="Huang S."/>
            <person name="Brinkmann H."/>
            <person name="Rohde M."/>
            <person name="Jarek M."/>
            <person name="Friedl T."/>
            <person name="Seufert S."/>
            <person name="Schumacher M."/>
            <person name="Overmann J."/>
            <person name="Neumann-Schaal M."/>
            <person name="Petersen J."/>
        </authorList>
    </citation>
    <scope>NUCLEOTIDE SEQUENCE [LARGE SCALE GENOMIC DNA]</scope>
    <source>
        <strain evidence="1 2">PCC 6912</strain>
    </source>
</reference>
<keyword evidence="2" id="KW-1185">Reference proteome</keyword>
<comment type="caution">
    <text evidence="1">The sequence shown here is derived from an EMBL/GenBank/DDBJ whole genome shotgun (WGS) entry which is preliminary data.</text>
</comment>
<evidence type="ECO:0000313" key="2">
    <source>
        <dbReference type="Proteomes" id="UP000268857"/>
    </source>
</evidence>
<gene>
    <name evidence="1" type="ORF">PCC6912_45750</name>
</gene>
<organism evidence="1 2">
    <name type="scientific">Chlorogloeopsis fritschii PCC 6912</name>
    <dbReference type="NCBI Taxonomy" id="211165"/>
    <lineage>
        <taxon>Bacteria</taxon>
        <taxon>Bacillati</taxon>
        <taxon>Cyanobacteriota</taxon>
        <taxon>Cyanophyceae</taxon>
        <taxon>Nostocales</taxon>
        <taxon>Chlorogloeopsidaceae</taxon>
        <taxon>Chlorogloeopsis</taxon>
    </lineage>
</organism>
<dbReference type="Proteomes" id="UP000268857">
    <property type="component" value="Unassembled WGS sequence"/>
</dbReference>
<dbReference type="EMBL" id="RSCJ01000022">
    <property type="protein sequence ID" value="RUR76003.1"/>
    <property type="molecule type" value="Genomic_DNA"/>
</dbReference>
<dbReference type="AlphaFoldDB" id="A0A3S0ZH07"/>